<dbReference type="EMBL" id="APQM01000005">
    <property type="protein sequence ID" value="EOQ69724.1"/>
    <property type="molecule type" value="Genomic_DNA"/>
</dbReference>
<dbReference type="InterPro" id="IPR023146">
    <property type="entry name" value="YfbU_alpha-helical_sf"/>
</dbReference>
<dbReference type="AlphaFoldDB" id="R8YKB3"/>
<dbReference type="NCBIfam" id="NF003936">
    <property type="entry name" value="PRK05445.1"/>
    <property type="match status" value="1"/>
</dbReference>
<sequence>MSNLKNLTDTERLILANQYELLSKLAENEYETEYFLRISKQLKDGHKWLYEQIFDSIGENLDDESANFVINVLSLYRALLNSYEQLKTKKQLKKSEITFKGFDGNNEGELMYFAEALGDAGRFSEVIENGELNSHFPMTSTYQKMLTKWEQLEQKYELSEEQILQIIRD</sequence>
<dbReference type="Proteomes" id="UP000014024">
    <property type="component" value="Unassembled WGS sequence"/>
</dbReference>
<name>R8YKB3_ACIPI</name>
<comment type="caution">
    <text evidence="1">The sequence shown here is derived from an EMBL/GenBank/DDBJ whole genome shotgun (WGS) entry which is preliminary data.</text>
</comment>
<protein>
    <submittedName>
        <fullName evidence="1">Uncharacterized protein</fullName>
    </submittedName>
</protein>
<dbReference type="RefSeq" id="WP_016140989.1">
    <property type="nucleotide sequence ID" value="NZ_KB976987.1"/>
</dbReference>
<proteinExistence type="predicted"/>
<organism evidence="1 2">
    <name type="scientific">Acinetobacter pittii ANC 4050</name>
    <dbReference type="NCBI Taxonomy" id="1217691"/>
    <lineage>
        <taxon>Bacteria</taxon>
        <taxon>Pseudomonadati</taxon>
        <taxon>Pseudomonadota</taxon>
        <taxon>Gammaproteobacteria</taxon>
        <taxon>Moraxellales</taxon>
        <taxon>Moraxellaceae</taxon>
        <taxon>Acinetobacter</taxon>
        <taxon>Acinetobacter calcoaceticus/baumannii complex</taxon>
    </lineage>
</organism>
<dbReference type="SUPFAM" id="SSF116960">
    <property type="entry name" value="YfbU-like"/>
    <property type="match status" value="1"/>
</dbReference>
<evidence type="ECO:0000313" key="1">
    <source>
        <dbReference type="EMBL" id="EOQ69724.1"/>
    </source>
</evidence>
<dbReference type="InterPro" id="IPR005587">
    <property type="entry name" value="UPF0304_YfbU"/>
</dbReference>
<dbReference type="HOGENOM" id="CLU_101021_1_0_6"/>
<gene>
    <name evidence="1" type="ORF">F931_00925</name>
</gene>
<evidence type="ECO:0000313" key="2">
    <source>
        <dbReference type="Proteomes" id="UP000014024"/>
    </source>
</evidence>
<accession>R8YKB3</accession>
<dbReference type="Gene3D" id="1.10.287.680">
    <property type="entry name" value="Helix hairpin bin"/>
    <property type="match status" value="1"/>
</dbReference>
<reference evidence="1 2" key="1">
    <citation type="submission" date="2013-02" db="EMBL/GenBank/DDBJ databases">
        <title>The Genome Sequence of Acinetobacter sp. ANC 4050.</title>
        <authorList>
            <consortium name="The Broad Institute Genome Sequencing Platform"/>
            <consortium name="The Broad Institute Genome Sequencing Center for Infectious Disease"/>
            <person name="Cerqueira G."/>
            <person name="Feldgarden M."/>
            <person name="Courvalin P."/>
            <person name="Perichon B."/>
            <person name="Grillot-Courvalin C."/>
            <person name="Clermont D."/>
            <person name="Rocha E."/>
            <person name="Yoon E.-J."/>
            <person name="Nemec A."/>
            <person name="Walker B."/>
            <person name="Young S.K."/>
            <person name="Zeng Q."/>
            <person name="Gargeya S."/>
            <person name="Fitzgerald M."/>
            <person name="Haas B."/>
            <person name="Abouelleil A."/>
            <person name="Alvarado L."/>
            <person name="Arachchi H.M."/>
            <person name="Berlin A.M."/>
            <person name="Chapman S.B."/>
            <person name="Dewar J."/>
            <person name="Goldberg J."/>
            <person name="Griggs A."/>
            <person name="Gujja S."/>
            <person name="Hansen M."/>
            <person name="Howarth C."/>
            <person name="Imamovic A."/>
            <person name="Larimer J."/>
            <person name="McCowan C."/>
            <person name="Murphy C."/>
            <person name="Neiman D."/>
            <person name="Pearson M."/>
            <person name="Priest M."/>
            <person name="Roberts A."/>
            <person name="Saif S."/>
            <person name="Shea T."/>
            <person name="Sisk P."/>
            <person name="Sykes S."/>
            <person name="Wortman J."/>
            <person name="Nusbaum C."/>
            <person name="Birren B."/>
        </authorList>
    </citation>
    <scope>NUCLEOTIDE SEQUENCE [LARGE SCALE GENOMIC DNA]</scope>
    <source>
        <strain evidence="1 2">ANC 4050</strain>
    </source>
</reference>
<dbReference type="PATRIC" id="fig|1217691.3.peg.914"/>
<dbReference type="Pfam" id="PF03887">
    <property type="entry name" value="YfbU"/>
    <property type="match status" value="1"/>
</dbReference>
<dbReference type="OrthoDB" id="7595565at2"/>
<dbReference type="Gene3D" id="1.10.3190.10">
    <property type="entry name" value="yfbu gene product, domain 2"/>
    <property type="match status" value="1"/>
</dbReference>
<dbReference type="InterPro" id="IPR023145">
    <property type="entry name" value="YfbU_helix-hairpin_sf"/>
</dbReference>